<name>A0AAE1JGQ9_9FABA</name>
<organism evidence="1 2">
    <name type="scientific">Acacia crassicarpa</name>
    <name type="common">northern wattle</name>
    <dbReference type="NCBI Taxonomy" id="499986"/>
    <lineage>
        <taxon>Eukaryota</taxon>
        <taxon>Viridiplantae</taxon>
        <taxon>Streptophyta</taxon>
        <taxon>Embryophyta</taxon>
        <taxon>Tracheophyta</taxon>
        <taxon>Spermatophyta</taxon>
        <taxon>Magnoliopsida</taxon>
        <taxon>eudicotyledons</taxon>
        <taxon>Gunneridae</taxon>
        <taxon>Pentapetalae</taxon>
        <taxon>rosids</taxon>
        <taxon>fabids</taxon>
        <taxon>Fabales</taxon>
        <taxon>Fabaceae</taxon>
        <taxon>Caesalpinioideae</taxon>
        <taxon>mimosoid clade</taxon>
        <taxon>Acacieae</taxon>
        <taxon>Acacia</taxon>
    </lineage>
</organism>
<reference evidence="1" key="1">
    <citation type="submission" date="2023-10" db="EMBL/GenBank/DDBJ databases">
        <title>Chromosome-level genome of the transformable northern wattle, Acacia crassicarpa.</title>
        <authorList>
            <person name="Massaro I."/>
            <person name="Sinha N.R."/>
            <person name="Poethig S."/>
            <person name="Leichty A.R."/>
        </authorList>
    </citation>
    <scope>NUCLEOTIDE SEQUENCE</scope>
    <source>
        <strain evidence="1">Acra3RX</strain>
        <tissue evidence="1">Leaf</tissue>
    </source>
</reference>
<gene>
    <name evidence="1" type="ORF">QN277_023190</name>
</gene>
<dbReference type="Proteomes" id="UP001293593">
    <property type="component" value="Unassembled WGS sequence"/>
</dbReference>
<proteinExistence type="predicted"/>
<dbReference type="AlphaFoldDB" id="A0AAE1JGQ9"/>
<comment type="caution">
    <text evidence="1">The sequence shown here is derived from an EMBL/GenBank/DDBJ whole genome shotgun (WGS) entry which is preliminary data.</text>
</comment>
<accession>A0AAE1JGQ9</accession>
<evidence type="ECO:0000313" key="1">
    <source>
        <dbReference type="EMBL" id="KAK4270111.1"/>
    </source>
</evidence>
<protein>
    <submittedName>
        <fullName evidence="1">Uncharacterized protein</fullName>
    </submittedName>
</protein>
<sequence length="320" mass="36327">MKSMTVLKVDNTAITMVPKSLARLQGLKHGYVSFPGHEGRAQDVFPALMWSWMSPTTIPHSRSEEFVQSISSIDINVVGQNSAFCGLSPVLSDLVKLRGTWEECRLQFRFNGTMSRLLDALYETDFMELESTQDIPQLSYMDAFELSEAHDQLHIARPADTFNFLLLQLGVCDKADLLKEKILQGWNNGGWDDSYLPDDQCPDWFMYKGDGRSVIFKLPQIIGCRLKAMLLNVMYSSCMDNTTPQFVIYVLIINYTKPTVNYLKGNPVTFHEDSEWQSFISSVQPGDLVELVLSIGPQLLVNKIAAYLIYDGSKRRRLLK</sequence>
<dbReference type="EMBL" id="JAWXYG010000006">
    <property type="protein sequence ID" value="KAK4270111.1"/>
    <property type="molecule type" value="Genomic_DNA"/>
</dbReference>
<keyword evidence="2" id="KW-1185">Reference proteome</keyword>
<evidence type="ECO:0000313" key="2">
    <source>
        <dbReference type="Proteomes" id="UP001293593"/>
    </source>
</evidence>